<dbReference type="STRING" id="7209.A0A1I7VWC7"/>
<dbReference type="GO" id="GO:0035721">
    <property type="term" value="P:intraciliary retrograde transport"/>
    <property type="evidence" value="ECO:0007669"/>
    <property type="project" value="TreeGrafter"/>
</dbReference>
<dbReference type="Gene3D" id="1.25.40.470">
    <property type="match status" value="1"/>
</dbReference>
<dbReference type="Pfam" id="PF23387">
    <property type="entry name" value="TPR_IFT80_172"/>
    <property type="match status" value="1"/>
</dbReference>
<dbReference type="PIRSF" id="PIRSF037536">
    <property type="entry name" value="WD_repeat_p35"/>
    <property type="match status" value="1"/>
</dbReference>
<name>A0A1I7VWC7_LOALO</name>
<dbReference type="InterPro" id="IPR039857">
    <property type="entry name" value="Ift122/121"/>
</dbReference>
<keyword evidence="7" id="KW-0206">Cytoskeleton</keyword>
<dbReference type="InterPro" id="IPR057361">
    <property type="entry name" value="TPR_WDR35"/>
</dbReference>
<dbReference type="GO" id="GO:0097730">
    <property type="term" value="C:non-motile cilium"/>
    <property type="evidence" value="ECO:0007669"/>
    <property type="project" value="TreeGrafter"/>
</dbReference>
<dbReference type="GO" id="GO:0061512">
    <property type="term" value="P:protein localization to cilium"/>
    <property type="evidence" value="ECO:0007669"/>
    <property type="project" value="TreeGrafter"/>
</dbReference>
<dbReference type="InterPro" id="IPR056170">
    <property type="entry name" value="Znf_IFT121-like"/>
</dbReference>
<dbReference type="PANTHER" id="PTHR12764:SF5">
    <property type="entry name" value="LD29485P"/>
    <property type="match status" value="1"/>
</dbReference>
<dbReference type="Pfam" id="PF25170">
    <property type="entry name" value="TPR_WDR35"/>
    <property type="match status" value="1"/>
</dbReference>
<organism evidence="14 15">
    <name type="scientific">Loa loa</name>
    <name type="common">Eye worm</name>
    <name type="synonym">Filaria loa</name>
    <dbReference type="NCBI Taxonomy" id="7209"/>
    <lineage>
        <taxon>Eukaryota</taxon>
        <taxon>Metazoa</taxon>
        <taxon>Ecdysozoa</taxon>
        <taxon>Nematoda</taxon>
        <taxon>Chromadorea</taxon>
        <taxon>Rhabditida</taxon>
        <taxon>Spirurina</taxon>
        <taxon>Spiruromorpha</taxon>
        <taxon>Filarioidea</taxon>
        <taxon>Onchocercidae</taxon>
        <taxon>Loa</taxon>
    </lineage>
</organism>
<dbReference type="WBParaSite" id="EN70_6940">
    <property type="protein sequence ID" value="EN70_6940"/>
    <property type="gene ID" value="EN70_6940"/>
</dbReference>
<dbReference type="Pfam" id="PF23390">
    <property type="entry name" value="Beta-prop_WDR35_2nd"/>
    <property type="match status" value="1"/>
</dbReference>
<evidence type="ECO:0000259" key="11">
    <source>
        <dbReference type="Pfam" id="PF23390"/>
    </source>
</evidence>
<evidence type="ECO:0000256" key="7">
    <source>
        <dbReference type="ARBA" id="ARBA00023212"/>
    </source>
</evidence>
<dbReference type="InterPro" id="IPR017233">
    <property type="entry name" value="WDR35"/>
</dbReference>
<feature type="domain" description="IFT121-like TPR repeats" evidence="13">
    <location>
        <begin position="1030"/>
        <end position="1129"/>
    </location>
</feature>
<dbReference type="Proteomes" id="UP000095285">
    <property type="component" value="Unassembled WGS sequence"/>
</dbReference>
<dbReference type="eggNOG" id="KOG2041">
    <property type="taxonomic scope" value="Eukaryota"/>
</dbReference>
<evidence type="ECO:0000259" key="12">
    <source>
        <dbReference type="Pfam" id="PF24797"/>
    </source>
</evidence>
<keyword evidence="14" id="KW-1185">Reference proteome</keyword>
<dbReference type="InterPro" id="IPR036322">
    <property type="entry name" value="WD40_repeat_dom_sf"/>
</dbReference>
<feature type="domain" description="IFT80/172/WDR35 TPR" evidence="10">
    <location>
        <begin position="705"/>
        <end position="800"/>
    </location>
</feature>
<dbReference type="Pfam" id="PF24797">
    <property type="entry name" value="Beta-prop_WDR35_TULP_N"/>
    <property type="match status" value="1"/>
</dbReference>
<dbReference type="InterPro" id="IPR056159">
    <property type="entry name" value="Beta-prop_IFT121_TULP_N"/>
</dbReference>
<evidence type="ECO:0000259" key="13">
    <source>
        <dbReference type="Pfam" id="PF25768"/>
    </source>
</evidence>
<proteinExistence type="predicted"/>
<reference evidence="15" key="2">
    <citation type="submission" date="2016-11" db="UniProtKB">
        <authorList>
            <consortium name="WormBaseParasite"/>
        </authorList>
    </citation>
    <scope>IDENTIFICATION</scope>
</reference>
<evidence type="ECO:0000256" key="2">
    <source>
        <dbReference type="ARBA" id="ARBA00022490"/>
    </source>
</evidence>
<evidence type="ECO:0000313" key="14">
    <source>
        <dbReference type="Proteomes" id="UP000095285"/>
    </source>
</evidence>
<keyword evidence="3" id="KW-0853">WD repeat</keyword>
<dbReference type="GO" id="GO:0030991">
    <property type="term" value="C:intraciliary transport particle A"/>
    <property type="evidence" value="ECO:0007669"/>
    <property type="project" value="TreeGrafter"/>
</dbReference>
<keyword evidence="8" id="KW-0966">Cell projection</keyword>
<dbReference type="Gene3D" id="2.130.10.10">
    <property type="entry name" value="YVTN repeat-like/Quinoprotein amine dehydrogenase"/>
    <property type="match status" value="2"/>
</dbReference>
<dbReference type="GO" id="GO:1905515">
    <property type="term" value="P:non-motile cilium assembly"/>
    <property type="evidence" value="ECO:0007669"/>
    <property type="project" value="TreeGrafter"/>
</dbReference>
<feature type="domain" description="IFT121 second beta-propeller" evidence="11">
    <location>
        <begin position="367"/>
        <end position="674"/>
    </location>
</feature>
<evidence type="ECO:0000259" key="10">
    <source>
        <dbReference type="Pfam" id="PF23387"/>
    </source>
</evidence>
<dbReference type="PANTHER" id="PTHR12764">
    <property type="entry name" value="WD REPEAT DOMAIN-RELATED"/>
    <property type="match status" value="1"/>
</dbReference>
<sequence>MKTSGYIATGGNQGLLKILKLPRSSQNNNASPTTTSTSLSMNQNLDGHSNIVHIAEWNECCQKLTTCDSNGLIIVWLTQSDSWYEEMINKRNKSVVVGMAWSHNGSKIAIAYEDGQAIVGSVDGNRLWNKNVASNLVALCWSGDSSSVLFGLIDGEIHTYDATGVFMYKLRMACIENVELETALNKDLRRVTIASMEWFIPLSQSSEYSDNYQANLLIIEFPVLRRCYIPDDRPRFLVAYNHGIVQLMRHENDSNPVIIKLPNMILSKARWSPDGSMLAICGVQTDSEDEKCMIHFATAYGEPLRNLSIPGQTIADISWEGDGLRLCAAVDSHLFFVNIRPDYKVSIVNIPENYETMHGEEYGSQQWAYCGQTVIYSYEKVESKEHFVVFFQTKLEEAYLQCVKPIVALAASNEHCILISRVENQIGQYLMQICNGIGTTIDSKYINLEPKYVVMNDSEVVIANNLSFTIWQYNIPCATSREVNLSVDSSSSDQKLYYVDENDEIDVTSSNIIRGRSQRQKDEICALAISKQFILVCRNSGTANYYSLPEVKLQSTLNLGCCVEKLELNCNGTRLAALTTKGLKLFELRESTVISLYLERSDVWNIKWDSEKDDTIAVMEKTRLYVVRNKETEEPVVNNGYICSFKNLIVRTVLLDELMKNPETPHKSFIIDVEIKLLRNVKNLLEKMKIDEATAFIERNNHPKLWALLAEVALNRLDTVIAEHAFVMLKDYAGIQLIKRIGALQHDGFKKAEVAAFYGRIDEAEKIYMENDRRDLAIELREKMNDWFRIVEILQKSRQPGDDELLKKAWNHIGDYYAERQKWKQAESYYEKGENHEQLIRCYLMDDNYDNMELLAKRLPDGDKLISEIGEIFVSAGLCEQAVQCFVRCGMLNEALDACIQLNQWEQAVQLSKTYNLRDVHLLLNRYAEQLTGSNEKTLAAVQLYRRAGKYLEAARIIFDIANNERLKQAEALRLKKLYVMGALLVEQYHEQSKSEIARESTNKSDAEIALKGLLEEDSKISLADSTIIDNAWRGAEAYHFYMLAHRQLYNGDVEKAMMTALHLTDYEDLIDPAEIYSLLALSSCVTRQFAVCSRAFIKLESLETFTADEKETYKKLAIKIFTKYPPKDTRMNKVECVGCYAQIQDYCQVCPSCDIKFPTCVVTGRPLLAQQFWLCPTCKHRAYEEEINLLQFCPLCHGKL</sequence>
<evidence type="ECO:0000313" key="15">
    <source>
        <dbReference type="WBParaSite" id="EN70_6940"/>
    </source>
</evidence>
<dbReference type="InterPro" id="IPR057979">
    <property type="entry name" value="TPR_IFT121"/>
</dbReference>
<protein>
    <submittedName>
        <fullName evidence="15">WD repeat protein 35</fullName>
    </submittedName>
</protein>
<dbReference type="Pfam" id="PF23145">
    <property type="entry name" value="Zf_2nd_IFT121"/>
    <property type="match status" value="1"/>
</dbReference>
<keyword evidence="6" id="KW-0969">Cilium</keyword>
<evidence type="ECO:0000256" key="1">
    <source>
        <dbReference type="ARBA" id="ARBA00004120"/>
    </source>
</evidence>
<dbReference type="InterPro" id="IPR056158">
    <property type="entry name" value="Beta-prop_IFT121_2nd"/>
</dbReference>
<accession>A0A1I7VWC7</accession>
<keyword evidence="2" id="KW-0963">Cytoplasm</keyword>
<evidence type="ECO:0000259" key="9">
    <source>
        <dbReference type="Pfam" id="PF23145"/>
    </source>
</evidence>
<evidence type="ECO:0000256" key="3">
    <source>
        <dbReference type="ARBA" id="ARBA00022574"/>
    </source>
</evidence>
<evidence type="ECO:0000256" key="4">
    <source>
        <dbReference type="ARBA" id="ARBA00022737"/>
    </source>
</evidence>
<evidence type="ECO:0000256" key="5">
    <source>
        <dbReference type="ARBA" id="ARBA00022794"/>
    </source>
</evidence>
<dbReference type="InterPro" id="IPR015943">
    <property type="entry name" value="WD40/YVTN_repeat-like_dom_sf"/>
</dbReference>
<reference evidence="14" key="1">
    <citation type="submission" date="2012-04" db="EMBL/GenBank/DDBJ databases">
        <title>The Genome Sequence of Loa loa.</title>
        <authorList>
            <consortium name="The Broad Institute Genome Sequencing Platform"/>
            <consortium name="Broad Institute Genome Sequencing Center for Infectious Disease"/>
            <person name="Nutman T.B."/>
            <person name="Fink D.L."/>
            <person name="Russ C."/>
            <person name="Young S."/>
            <person name="Zeng Q."/>
            <person name="Gargeya S."/>
            <person name="Alvarado L."/>
            <person name="Berlin A."/>
            <person name="Chapman S.B."/>
            <person name="Chen Z."/>
            <person name="Freedman E."/>
            <person name="Gellesch M."/>
            <person name="Goldberg J."/>
            <person name="Griggs A."/>
            <person name="Gujja S."/>
            <person name="Heilman E.R."/>
            <person name="Heiman D."/>
            <person name="Howarth C."/>
            <person name="Mehta T."/>
            <person name="Neiman D."/>
            <person name="Pearson M."/>
            <person name="Roberts A."/>
            <person name="Saif S."/>
            <person name="Shea T."/>
            <person name="Shenoy N."/>
            <person name="Sisk P."/>
            <person name="Stolte C."/>
            <person name="Sykes S."/>
            <person name="White J."/>
            <person name="Yandava C."/>
            <person name="Haas B."/>
            <person name="Henn M.R."/>
            <person name="Nusbaum C."/>
            <person name="Birren B."/>
        </authorList>
    </citation>
    <scope>NUCLEOTIDE SEQUENCE [LARGE SCALE GENOMIC DNA]</scope>
</reference>
<evidence type="ECO:0000256" key="6">
    <source>
        <dbReference type="ARBA" id="ARBA00023069"/>
    </source>
</evidence>
<dbReference type="InterPro" id="IPR056157">
    <property type="entry name" value="TPR_IFT80_172_dom"/>
</dbReference>
<evidence type="ECO:0000256" key="8">
    <source>
        <dbReference type="ARBA" id="ARBA00023273"/>
    </source>
</evidence>
<dbReference type="AlphaFoldDB" id="A0A1I7VWC7"/>
<comment type="subcellular location">
    <subcellularLocation>
        <location evidence="1">Cytoplasm</location>
        <location evidence="1">Cytoskeleton</location>
        <location evidence="1">Cilium basal body</location>
    </subcellularLocation>
</comment>
<feature type="domain" description="IFT121/TULP4 N-terminal" evidence="12">
    <location>
        <begin position="2"/>
        <end position="340"/>
    </location>
</feature>
<feature type="domain" description="IFT121-like zinc finger" evidence="9">
    <location>
        <begin position="1159"/>
        <end position="1199"/>
    </location>
</feature>
<keyword evidence="4" id="KW-0677">Repeat</keyword>
<keyword evidence="5" id="KW-0970">Cilium biogenesis/degradation</keyword>
<dbReference type="Pfam" id="PF25768">
    <property type="entry name" value="TPR_IFT121"/>
    <property type="match status" value="1"/>
</dbReference>
<dbReference type="SUPFAM" id="SSF50978">
    <property type="entry name" value="WD40 repeat-like"/>
    <property type="match status" value="2"/>
</dbReference>